<dbReference type="Proteomes" id="UP000274756">
    <property type="component" value="Unassembled WGS sequence"/>
</dbReference>
<dbReference type="Proteomes" id="UP000038040">
    <property type="component" value="Unplaced"/>
</dbReference>
<evidence type="ECO:0000259" key="1">
    <source>
        <dbReference type="Pfam" id="PF04155"/>
    </source>
</evidence>
<evidence type="ECO:0000313" key="4">
    <source>
        <dbReference type="Proteomes" id="UP000274756"/>
    </source>
</evidence>
<organism evidence="3 5">
    <name type="scientific">Dracunculus medinensis</name>
    <name type="common">Guinea worm</name>
    <dbReference type="NCBI Taxonomy" id="318479"/>
    <lineage>
        <taxon>Eukaryota</taxon>
        <taxon>Metazoa</taxon>
        <taxon>Ecdysozoa</taxon>
        <taxon>Nematoda</taxon>
        <taxon>Chromadorea</taxon>
        <taxon>Rhabditida</taxon>
        <taxon>Spirurina</taxon>
        <taxon>Dracunculoidea</taxon>
        <taxon>Dracunculidae</taxon>
        <taxon>Dracunculus</taxon>
    </lineage>
</organism>
<dbReference type="InterPro" id="IPR007284">
    <property type="entry name" value="Ground-like_dom"/>
</dbReference>
<name>A0A0N4U4J2_DRAME</name>
<reference evidence="5" key="1">
    <citation type="submission" date="2017-02" db="UniProtKB">
        <authorList>
            <consortium name="WormBaseParasite"/>
        </authorList>
    </citation>
    <scope>IDENTIFICATION</scope>
</reference>
<dbReference type="EMBL" id="UYYG01001154">
    <property type="protein sequence ID" value="VDN56093.1"/>
    <property type="molecule type" value="Genomic_DNA"/>
</dbReference>
<evidence type="ECO:0000313" key="3">
    <source>
        <dbReference type="Proteomes" id="UP000038040"/>
    </source>
</evidence>
<sequence length="65" mass="7417">MLFFQSIRESSSVSKIVINRNAEKQFGGNIDVICSKGHFSYVYTSNLYCEATKGDITCIAFRQYH</sequence>
<evidence type="ECO:0000313" key="5">
    <source>
        <dbReference type="WBParaSite" id="DME_0000170601-mRNA-1"/>
    </source>
</evidence>
<feature type="domain" description="Ground-like" evidence="1">
    <location>
        <begin position="6"/>
        <end position="61"/>
    </location>
</feature>
<dbReference type="Pfam" id="PF04155">
    <property type="entry name" value="Ground-like"/>
    <property type="match status" value="1"/>
</dbReference>
<dbReference type="WBParaSite" id="DME_0000170601-mRNA-1">
    <property type="protein sequence ID" value="DME_0000170601-mRNA-1"/>
    <property type="gene ID" value="DME_0000170601"/>
</dbReference>
<dbReference type="AlphaFoldDB" id="A0A0N4U4J2"/>
<evidence type="ECO:0000313" key="2">
    <source>
        <dbReference type="EMBL" id="VDN56093.1"/>
    </source>
</evidence>
<dbReference type="OrthoDB" id="5825670at2759"/>
<accession>A0A0N4U4J2</accession>
<proteinExistence type="predicted"/>
<protein>
    <submittedName>
        <fullName evidence="5">Ground-like domain-containing protein</fullName>
    </submittedName>
</protein>
<gene>
    <name evidence="2" type="ORF">DME_LOCUS6066</name>
</gene>
<keyword evidence="4" id="KW-1185">Reference proteome</keyword>
<reference evidence="2 4" key="2">
    <citation type="submission" date="2018-11" db="EMBL/GenBank/DDBJ databases">
        <authorList>
            <consortium name="Pathogen Informatics"/>
        </authorList>
    </citation>
    <scope>NUCLEOTIDE SEQUENCE [LARGE SCALE GENOMIC DNA]</scope>
</reference>